<feature type="signal peptide" evidence="3">
    <location>
        <begin position="1"/>
        <end position="21"/>
    </location>
</feature>
<keyword evidence="2" id="KW-0472">Membrane</keyword>
<dbReference type="AlphaFoldDB" id="A0A8J9X509"/>
<keyword evidence="2" id="KW-0812">Transmembrane</keyword>
<keyword evidence="3" id="KW-0732">Signal</keyword>
<protein>
    <submittedName>
        <fullName evidence="4">Uncharacterized protein</fullName>
    </submittedName>
</protein>
<proteinExistence type="predicted"/>
<feature type="transmembrane region" description="Helical" evidence="2">
    <location>
        <begin position="47"/>
        <end position="68"/>
    </location>
</feature>
<feature type="region of interest" description="Disordered" evidence="1">
    <location>
        <begin position="191"/>
        <end position="236"/>
    </location>
</feature>
<keyword evidence="2" id="KW-1133">Transmembrane helix</keyword>
<accession>A0A8J9X509</accession>
<sequence>MKFLSANTLLCLILGVPVALALVPSSGWKLPDARPSLQSRNLQVGEVLGQALTAPVILGGMYAAVMVFKENAKFNEVDPVYQASKPGETASPDPKPVSPPLETKVVPEKVVEQLETAMDDATDAVEEAFLGSTATTTVAAAPMEEKFEYNPPATPKGFTPTPPEKTLNDLVKEVGNTLEKNRAVERTVASRKLAQQQIEPAEPTMADDTPKSALEAETLTPKVKTGTPSANKSKRRAAMRLIKKVVAPWRKWKNIQ</sequence>
<evidence type="ECO:0000256" key="1">
    <source>
        <dbReference type="SAM" id="MobiDB-lite"/>
    </source>
</evidence>
<dbReference type="EMBL" id="OU594954">
    <property type="protein sequence ID" value="CAG9280617.1"/>
    <property type="molecule type" value="Genomic_DNA"/>
</dbReference>
<dbReference type="Proteomes" id="UP000836788">
    <property type="component" value="Chromosome 13"/>
</dbReference>
<evidence type="ECO:0000256" key="3">
    <source>
        <dbReference type="SAM" id="SignalP"/>
    </source>
</evidence>
<name>A0A8J9X509_PHATR</name>
<evidence type="ECO:0000256" key="2">
    <source>
        <dbReference type="SAM" id="Phobius"/>
    </source>
</evidence>
<evidence type="ECO:0000313" key="4">
    <source>
        <dbReference type="EMBL" id="CAG9280617.1"/>
    </source>
</evidence>
<gene>
    <name evidence="4" type="ORF">PTTT1_LOCUS13886</name>
</gene>
<reference evidence="4" key="1">
    <citation type="submission" date="2022-02" db="EMBL/GenBank/DDBJ databases">
        <authorList>
            <person name="Giguere J D."/>
        </authorList>
    </citation>
    <scope>NUCLEOTIDE SEQUENCE</scope>
    <source>
        <strain evidence="4">CCAP 1055/1</strain>
    </source>
</reference>
<feature type="chain" id="PRO_5035482049" evidence="3">
    <location>
        <begin position="22"/>
        <end position="256"/>
    </location>
</feature>
<organism evidence="4">
    <name type="scientific">Phaeodactylum tricornutum</name>
    <name type="common">Diatom</name>
    <dbReference type="NCBI Taxonomy" id="2850"/>
    <lineage>
        <taxon>Eukaryota</taxon>
        <taxon>Sar</taxon>
        <taxon>Stramenopiles</taxon>
        <taxon>Ochrophyta</taxon>
        <taxon>Bacillariophyta</taxon>
        <taxon>Bacillariophyceae</taxon>
        <taxon>Bacillariophycidae</taxon>
        <taxon>Naviculales</taxon>
        <taxon>Phaeodactylaceae</taxon>
        <taxon>Phaeodactylum</taxon>
    </lineage>
</organism>